<accession>A0A081C245</accession>
<proteinExistence type="predicted"/>
<gene>
    <name evidence="1" type="ORF">U27_05624</name>
</gene>
<dbReference type="HOGENOM" id="CLU_865734_0_0_0"/>
<sequence>MKIYRQGIFFTILMMLALSITFPGFCQTTTPPTSPVRLIFIHHSTGGHWLAATPSEYGPSGDLGEALMNNNYYVSATNYGWGPDGIGSRTDVINWPEWFTGPNRNTIMAAVYAETGQNISGDYGSFGDWPRLATNPGGENQIIMFKSCFPNSDIYGNPTDPPAALPNDEMTVANFKAVYNNILQYFATRQDKLFVVITAPPMSEAGYVNNGTEPPAATRAANARAFNNWLVNDWLDDYAYNNVAVFDYYNVLTSNGGDYDTNDAGRATGNHHRWWNNQVQHVQGLVNNYSAYPTDEIYGWDDHPRTAGQQKATAEFVLLLNYFYNRWKGSSATSSYLLWTK</sequence>
<dbReference type="eggNOG" id="ENOG5034BDU">
    <property type="taxonomic scope" value="Bacteria"/>
</dbReference>
<keyword evidence="2" id="KW-1185">Reference proteome</keyword>
<organism evidence="1">
    <name type="scientific">Vecturithrix granuli</name>
    <dbReference type="NCBI Taxonomy" id="1499967"/>
    <lineage>
        <taxon>Bacteria</taxon>
        <taxon>Candidatus Moduliflexota</taxon>
        <taxon>Candidatus Vecturitrichia</taxon>
        <taxon>Candidatus Vecturitrichales</taxon>
        <taxon>Candidatus Vecturitrichaceae</taxon>
        <taxon>Candidatus Vecturithrix</taxon>
    </lineage>
</organism>
<dbReference type="Proteomes" id="UP000030661">
    <property type="component" value="Unassembled WGS sequence"/>
</dbReference>
<evidence type="ECO:0000313" key="2">
    <source>
        <dbReference type="Proteomes" id="UP000030661"/>
    </source>
</evidence>
<protein>
    <submittedName>
        <fullName evidence="1">Uncharacterized protein</fullName>
    </submittedName>
</protein>
<name>A0A081C245_VECG1</name>
<evidence type="ECO:0000313" key="1">
    <source>
        <dbReference type="EMBL" id="GAK58650.1"/>
    </source>
</evidence>
<dbReference type="EMBL" id="DF820468">
    <property type="protein sequence ID" value="GAK58650.1"/>
    <property type="molecule type" value="Genomic_DNA"/>
</dbReference>
<dbReference type="AlphaFoldDB" id="A0A081C245"/>
<reference evidence="1" key="1">
    <citation type="journal article" date="2015" name="PeerJ">
        <title>First genomic representation of candidate bacterial phylum KSB3 points to enhanced environmental sensing as a trigger of wastewater bulking.</title>
        <authorList>
            <person name="Sekiguchi Y."/>
            <person name="Ohashi A."/>
            <person name="Parks D.H."/>
            <person name="Yamauchi T."/>
            <person name="Tyson G.W."/>
            <person name="Hugenholtz P."/>
        </authorList>
    </citation>
    <scope>NUCLEOTIDE SEQUENCE [LARGE SCALE GENOMIC DNA]</scope>
</reference>